<name>A0A9X1UK51_9BURK</name>
<evidence type="ECO:0000313" key="2">
    <source>
        <dbReference type="Proteomes" id="UP001139308"/>
    </source>
</evidence>
<dbReference type="EMBL" id="JAKLJA010000001">
    <property type="protein sequence ID" value="MCG5072296.1"/>
    <property type="molecule type" value="Genomic_DNA"/>
</dbReference>
<dbReference type="Proteomes" id="UP001139308">
    <property type="component" value="Unassembled WGS sequence"/>
</dbReference>
<proteinExistence type="predicted"/>
<evidence type="ECO:0000313" key="1">
    <source>
        <dbReference type="EMBL" id="MCG5072296.1"/>
    </source>
</evidence>
<dbReference type="RefSeq" id="WP_238462047.1">
    <property type="nucleotide sequence ID" value="NZ_JAKLJA010000001.1"/>
</dbReference>
<gene>
    <name evidence="1" type="ORF">L5014_02775</name>
</gene>
<comment type="caution">
    <text evidence="1">The sequence shown here is derived from an EMBL/GenBank/DDBJ whole genome shotgun (WGS) entry which is preliminary data.</text>
</comment>
<protein>
    <submittedName>
        <fullName evidence="1">XRE family transcriptional regulator</fullName>
    </submittedName>
</protein>
<dbReference type="AlphaFoldDB" id="A0A9X1UK51"/>
<keyword evidence="2" id="KW-1185">Reference proteome</keyword>
<organism evidence="1 2">
    <name type="scientific">Paraburkholderia tagetis</name>
    <dbReference type="NCBI Taxonomy" id="2913261"/>
    <lineage>
        <taxon>Bacteria</taxon>
        <taxon>Pseudomonadati</taxon>
        <taxon>Pseudomonadota</taxon>
        <taxon>Betaproteobacteria</taxon>
        <taxon>Burkholderiales</taxon>
        <taxon>Burkholderiaceae</taxon>
        <taxon>Paraburkholderia</taxon>
    </lineage>
</organism>
<sequence>MSIRYTPPTPEDLRNLKIELGYTGEQMASLFGLAGNNQWRKYTGGQEPRAMSLPMLFLAGALLNRTATVDQVFDWCRSVGAVVDPDTDGEQQP</sequence>
<accession>A0A9X1UK51</accession>
<reference evidence="1" key="1">
    <citation type="submission" date="2022-01" db="EMBL/GenBank/DDBJ databases">
        <title>Genome sequence and assembly of Parabukholderia sp. RG36.</title>
        <authorList>
            <person name="Chhetri G."/>
        </authorList>
    </citation>
    <scope>NUCLEOTIDE SEQUENCE</scope>
    <source>
        <strain evidence="1">RG36</strain>
    </source>
</reference>